<comment type="similarity">
    <text evidence="1 4">Belongs to the carbohydrate kinase PfkB family.</text>
</comment>
<dbReference type="GO" id="GO:0016301">
    <property type="term" value="F:kinase activity"/>
    <property type="evidence" value="ECO:0007669"/>
    <property type="project" value="UniProtKB-KW"/>
</dbReference>
<evidence type="ECO:0000256" key="4">
    <source>
        <dbReference type="RuleBase" id="RU003704"/>
    </source>
</evidence>
<dbReference type="InterPro" id="IPR002173">
    <property type="entry name" value="Carboh/pur_kinase_PfkB_CS"/>
</dbReference>
<evidence type="ECO:0000256" key="2">
    <source>
        <dbReference type="ARBA" id="ARBA00022679"/>
    </source>
</evidence>
<dbReference type="OrthoDB" id="9795789at2"/>
<evidence type="ECO:0000256" key="3">
    <source>
        <dbReference type="ARBA" id="ARBA00022777"/>
    </source>
</evidence>
<proteinExistence type="inferred from homology"/>
<protein>
    <submittedName>
        <fullName evidence="6">Sulfofructose kinase</fullName>
    </submittedName>
</protein>
<keyword evidence="2 4" id="KW-0808">Transferase</keyword>
<dbReference type="PROSITE" id="PS00584">
    <property type="entry name" value="PFKB_KINASES_2"/>
    <property type="match status" value="1"/>
</dbReference>
<dbReference type="InterPro" id="IPR011611">
    <property type="entry name" value="PfkB_dom"/>
</dbReference>
<dbReference type="Pfam" id="PF00294">
    <property type="entry name" value="PfkB"/>
    <property type="match status" value="1"/>
</dbReference>
<dbReference type="PRINTS" id="PR00990">
    <property type="entry name" value="RIBOKINASE"/>
</dbReference>
<feature type="domain" description="Carbohydrate kinase PfkB" evidence="5">
    <location>
        <begin position="1"/>
        <end position="272"/>
    </location>
</feature>
<dbReference type="EMBL" id="QBKS01000002">
    <property type="protein sequence ID" value="PTX54840.1"/>
    <property type="molecule type" value="Genomic_DNA"/>
</dbReference>
<dbReference type="RefSeq" id="WP_107847132.1">
    <property type="nucleotide sequence ID" value="NZ_QBKS01000002.1"/>
</dbReference>
<dbReference type="PANTHER" id="PTHR10584:SF157">
    <property type="entry name" value="SULFOFRUCTOSE KINASE"/>
    <property type="match status" value="1"/>
</dbReference>
<keyword evidence="3 4" id="KW-0418">Kinase</keyword>
<dbReference type="SUPFAM" id="SSF53613">
    <property type="entry name" value="Ribokinase-like"/>
    <property type="match status" value="1"/>
</dbReference>
<accession>A0A2T6BFK3</accession>
<evidence type="ECO:0000259" key="5">
    <source>
        <dbReference type="Pfam" id="PF00294"/>
    </source>
</evidence>
<dbReference type="GO" id="GO:0006796">
    <property type="term" value="P:phosphate-containing compound metabolic process"/>
    <property type="evidence" value="ECO:0007669"/>
    <property type="project" value="UniProtKB-ARBA"/>
</dbReference>
<dbReference type="AlphaFoldDB" id="A0A2T6BFK3"/>
<name>A0A2T6BFK3_9RHOB</name>
<dbReference type="InterPro" id="IPR002139">
    <property type="entry name" value="Ribo/fructo_kinase"/>
</dbReference>
<organism evidence="6 7">
    <name type="scientific">Litoreibacter ponti</name>
    <dbReference type="NCBI Taxonomy" id="1510457"/>
    <lineage>
        <taxon>Bacteria</taxon>
        <taxon>Pseudomonadati</taxon>
        <taxon>Pseudomonadota</taxon>
        <taxon>Alphaproteobacteria</taxon>
        <taxon>Rhodobacterales</taxon>
        <taxon>Roseobacteraceae</taxon>
        <taxon>Litoreibacter</taxon>
    </lineage>
</organism>
<sequence>MARVFVAGSAVLDFVYRMESLPVGGEKFQADGLDLVGGGCAANAAVAVQRLGGHAQLLARFGQDEVCDLVCDDLRREGVDLTALELTPGRSAVSSVYVDAAGERQIMAFRGEGLCEVPKPCQFTADAVLADTRWEEATLAAFARGRELGVPCVLDGEAPVSEAMMRAASHIVFSEQGLDDTYRNLEEAHRALGVFVAVTRGANGVDWIDDAPGHLDAHLVVVKDTLGAGDVWHGAFALMLAEGRTTRDAMRFAQAAASLKCEGAGGRRATPTRDQVIEFLKERDQWN</sequence>
<evidence type="ECO:0000313" key="7">
    <source>
        <dbReference type="Proteomes" id="UP000243978"/>
    </source>
</evidence>
<gene>
    <name evidence="6" type="ORF">C8N43_3661</name>
</gene>
<dbReference type="Proteomes" id="UP000243978">
    <property type="component" value="Unassembled WGS sequence"/>
</dbReference>
<evidence type="ECO:0000256" key="1">
    <source>
        <dbReference type="ARBA" id="ARBA00010688"/>
    </source>
</evidence>
<evidence type="ECO:0000313" key="6">
    <source>
        <dbReference type="EMBL" id="PTX54840.1"/>
    </source>
</evidence>
<dbReference type="Gene3D" id="3.40.1190.20">
    <property type="match status" value="1"/>
</dbReference>
<keyword evidence="7" id="KW-1185">Reference proteome</keyword>
<dbReference type="InterPro" id="IPR029056">
    <property type="entry name" value="Ribokinase-like"/>
</dbReference>
<reference evidence="6 7" key="1">
    <citation type="submission" date="2018-04" db="EMBL/GenBank/DDBJ databases">
        <title>Genomic Encyclopedia of Archaeal and Bacterial Type Strains, Phase II (KMG-II): from individual species to whole genera.</title>
        <authorList>
            <person name="Goeker M."/>
        </authorList>
    </citation>
    <scope>NUCLEOTIDE SEQUENCE [LARGE SCALE GENOMIC DNA]</scope>
    <source>
        <strain evidence="6 7">DSM 100977</strain>
    </source>
</reference>
<dbReference type="GO" id="GO:0005829">
    <property type="term" value="C:cytosol"/>
    <property type="evidence" value="ECO:0007669"/>
    <property type="project" value="TreeGrafter"/>
</dbReference>
<dbReference type="PANTHER" id="PTHR10584">
    <property type="entry name" value="SUGAR KINASE"/>
    <property type="match status" value="1"/>
</dbReference>
<comment type="caution">
    <text evidence="6">The sequence shown here is derived from an EMBL/GenBank/DDBJ whole genome shotgun (WGS) entry which is preliminary data.</text>
</comment>